<gene>
    <name evidence="3" type="ORF">LPB303_06380</name>
</gene>
<reference evidence="3 4" key="1">
    <citation type="submission" date="2016-02" db="EMBL/GenBank/DDBJ databases">
        <title>Draft genome sequence of Polaribacter atrinae KACC17473.</title>
        <authorList>
            <person name="Shin S.-K."/>
            <person name="Yi H."/>
        </authorList>
    </citation>
    <scope>NUCLEOTIDE SEQUENCE [LARGE SCALE GENOMIC DNA]</scope>
    <source>
        <strain evidence="3 4">KACC 17473</strain>
    </source>
</reference>
<evidence type="ECO:0000313" key="3">
    <source>
        <dbReference type="EMBL" id="OAD45910.1"/>
    </source>
</evidence>
<accession>A0A176TDG7</accession>
<dbReference type="Proteomes" id="UP000076923">
    <property type="component" value="Unassembled WGS sequence"/>
</dbReference>
<feature type="region of interest" description="Disordered" evidence="1">
    <location>
        <begin position="237"/>
        <end position="258"/>
    </location>
</feature>
<keyword evidence="2" id="KW-1133">Transmembrane helix</keyword>
<sequence length="410" mass="47232">MTLNAQSPKEEYDIAVDYCACKISYAYTNQYISNGKAENYNQNEFNREKKSFESVIKQKLENCNIEEHITYDKLKVLLSNNNFSGFAGKLESAVKESKKVNLDGINKQQAINNILNGFYNNDDFSKIVLKYSAVKELKSSLESELNKTLNSLKEQTSFEDNETINTAESITTNEINHSNSIINKEDTNQLKSTFFPNWLLFALILLAFIILFIYNYISNKKLNERIDRRLSKSEYEQSKIQFNPSNNRNKSNNSRPERDIKDIYDKISKLNLDIERLQNSNTNSSVSGMQKTSQVKSISQPKPKETQKFAFAKTPVSDKVFNAFDVNDDKDGKFYKFTLKENNQAEFQFFNTENSAKRALNAPDSFLYPACEETEPLNQNAKKIITIKPGIAIKQDDKWIVKEKAQITYE</sequence>
<dbReference type="AlphaFoldDB" id="A0A176TDG7"/>
<dbReference type="EMBL" id="LVWE01000010">
    <property type="protein sequence ID" value="OAD45910.1"/>
    <property type="molecule type" value="Genomic_DNA"/>
</dbReference>
<dbReference type="STRING" id="1333662.LPB303_06380"/>
<evidence type="ECO:0000256" key="2">
    <source>
        <dbReference type="SAM" id="Phobius"/>
    </source>
</evidence>
<evidence type="ECO:0000313" key="4">
    <source>
        <dbReference type="Proteomes" id="UP000076923"/>
    </source>
</evidence>
<keyword evidence="2" id="KW-0812">Transmembrane</keyword>
<feature type="region of interest" description="Disordered" evidence="1">
    <location>
        <begin position="281"/>
        <end position="300"/>
    </location>
</feature>
<feature type="transmembrane region" description="Helical" evidence="2">
    <location>
        <begin position="198"/>
        <end position="217"/>
    </location>
</feature>
<organism evidence="3 4">
    <name type="scientific">Polaribacter atrinae</name>
    <dbReference type="NCBI Taxonomy" id="1333662"/>
    <lineage>
        <taxon>Bacteria</taxon>
        <taxon>Pseudomonadati</taxon>
        <taxon>Bacteroidota</taxon>
        <taxon>Flavobacteriia</taxon>
        <taxon>Flavobacteriales</taxon>
        <taxon>Flavobacteriaceae</taxon>
    </lineage>
</organism>
<proteinExistence type="predicted"/>
<keyword evidence="2" id="KW-0472">Membrane</keyword>
<comment type="caution">
    <text evidence="3">The sequence shown here is derived from an EMBL/GenBank/DDBJ whole genome shotgun (WGS) entry which is preliminary data.</text>
</comment>
<protein>
    <submittedName>
        <fullName evidence="3">Uncharacterized protein</fullName>
    </submittedName>
</protein>
<keyword evidence="4" id="KW-1185">Reference proteome</keyword>
<evidence type="ECO:0000256" key="1">
    <source>
        <dbReference type="SAM" id="MobiDB-lite"/>
    </source>
</evidence>
<feature type="compositionally biased region" description="Low complexity" evidence="1">
    <location>
        <begin position="243"/>
        <end position="254"/>
    </location>
</feature>
<name>A0A176TDG7_9FLAO</name>